<keyword evidence="10" id="KW-0472">Membrane</keyword>
<evidence type="ECO:0000256" key="10">
    <source>
        <dbReference type="RuleBase" id="RU365103"/>
    </source>
</evidence>
<dbReference type="Gene3D" id="3.40.50.2000">
    <property type="entry name" value="Glycogen Phosphorylase B"/>
    <property type="match status" value="1"/>
</dbReference>
<evidence type="ECO:0000256" key="1">
    <source>
        <dbReference type="ARBA" id="ARBA00003394"/>
    </source>
</evidence>
<dbReference type="InterPro" id="IPR038107">
    <property type="entry name" value="Glycos_transf_N_sf"/>
</dbReference>
<dbReference type="EC" id="2.4.99.12" evidence="3 10"/>
<keyword evidence="10" id="KW-1133">Transmembrane helix</keyword>
<feature type="active site" description="Proton acceptor" evidence="8">
    <location>
        <position position="80"/>
    </location>
</feature>
<feature type="domain" description="3-deoxy-D-manno-octulosonic-acid transferase N-terminal" evidence="11">
    <location>
        <begin position="53"/>
        <end position="227"/>
    </location>
</feature>
<reference evidence="12 13" key="1">
    <citation type="journal article" date="2013" name="Genome Announc.">
        <title>Draft Genome Sequence of Holospora undulata Strain HU1, a Micronucleus-Specific Symbiont of the Ciliate Paramecium caudatum.</title>
        <authorList>
            <person name="Dohra H."/>
            <person name="Suzuki H."/>
            <person name="Suzuki T."/>
            <person name="Tanaka K."/>
            <person name="Fujishima M."/>
        </authorList>
    </citation>
    <scope>NUCLEOTIDE SEQUENCE [LARGE SCALE GENOMIC DNA]</scope>
    <source>
        <strain evidence="12 13">HU1</strain>
    </source>
</reference>
<evidence type="ECO:0000256" key="4">
    <source>
        <dbReference type="ARBA" id="ARBA00019077"/>
    </source>
</evidence>
<evidence type="ECO:0000313" key="13">
    <source>
        <dbReference type="Proteomes" id="UP000026922"/>
    </source>
</evidence>
<dbReference type="InterPro" id="IPR039901">
    <property type="entry name" value="Kdotransferase"/>
</dbReference>
<sequence>MNHHSHTLPPRPAPSLFFRSVMKLYSIFSVGAIPLFWIIAKKRLNAKKEDPKKVQHRFGITNVQRPKGPIIWLHAASIGETRMALSIAYKILQDHEKSYILITTQTLGAQTIVENIPRIIHQMAPFDSRVYVKRFFLYWRPSCAFILESERWPNLLYEAFKHHIPLIGINTHVSEKSLRRWSILKLFFSELLGLFSVCFTPSKKIKEYLMHASFGKGLIHLSPSLKYVLPSTVCANTHSPEKFSSVWSKKKSFFKGHLYWLASCIHVCEIPIILKIQKNLSKQIPNLLLILIPRHPDRFTDFPKNTAYRSKEDCILEKTSLYVVDTFGETQKFYQSASFCVLGGSITPEGGGHNLIEPVAEGCAVIHGPYFHHCPELYSAFIEKKASYLAKDVQTLTKIIQNFLIIPQNSKIQSQRAYEVYCSTQEEIHSYLDYISSICKEIIVKK</sequence>
<evidence type="ECO:0000313" key="12">
    <source>
        <dbReference type="EMBL" id="ETZ05069.1"/>
    </source>
</evidence>
<evidence type="ECO:0000256" key="2">
    <source>
        <dbReference type="ARBA" id="ARBA00004713"/>
    </source>
</evidence>
<evidence type="ECO:0000256" key="6">
    <source>
        <dbReference type="ARBA" id="ARBA00031445"/>
    </source>
</evidence>
<feature type="transmembrane region" description="Helical" evidence="10">
    <location>
        <begin position="20"/>
        <end position="40"/>
    </location>
</feature>
<accession>A0A061JIS4</accession>
<dbReference type="EMBL" id="ARPM03000119">
    <property type="protein sequence ID" value="ETZ05069.1"/>
    <property type="molecule type" value="Genomic_DNA"/>
</dbReference>
<dbReference type="Pfam" id="PF04413">
    <property type="entry name" value="Glycos_transf_N"/>
    <property type="match status" value="1"/>
</dbReference>
<evidence type="ECO:0000256" key="7">
    <source>
        <dbReference type="ARBA" id="ARBA00049183"/>
    </source>
</evidence>
<dbReference type="GO" id="GO:0043842">
    <property type="term" value="F:Kdo transferase activity"/>
    <property type="evidence" value="ECO:0007669"/>
    <property type="project" value="UniProtKB-EC"/>
</dbReference>
<dbReference type="InterPro" id="IPR007507">
    <property type="entry name" value="Glycos_transf_N"/>
</dbReference>
<evidence type="ECO:0000256" key="9">
    <source>
        <dbReference type="PIRSR" id="PIRSR639901-2"/>
    </source>
</evidence>
<dbReference type="GO" id="GO:0005886">
    <property type="term" value="C:plasma membrane"/>
    <property type="evidence" value="ECO:0007669"/>
    <property type="project" value="UniProtKB-SubCell"/>
</dbReference>
<dbReference type="UniPathway" id="UPA00958"/>
<comment type="catalytic activity">
    <reaction evidence="7 10">
        <text>lipid IVA (E. coli) + CMP-3-deoxy-beta-D-manno-octulosonate = alpha-Kdo-(2-&gt;6)-lipid IVA (E. coli) + CMP + H(+)</text>
        <dbReference type="Rhea" id="RHEA:28066"/>
        <dbReference type="ChEBI" id="CHEBI:15378"/>
        <dbReference type="ChEBI" id="CHEBI:58603"/>
        <dbReference type="ChEBI" id="CHEBI:60364"/>
        <dbReference type="ChEBI" id="CHEBI:60377"/>
        <dbReference type="ChEBI" id="CHEBI:85987"/>
        <dbReference type="EC" id="2.4.99.12"/>
    </reaction>
</comment>
<dbReference type="GO" id="GO:0009245">
    <property type="term" value="P:lipid A biosynthetic process"/>
    <property type="evidence" value="ECO:0007669"/>
    <property type="project" value="TreeGrafter"/>
</dbReference>
<comment type="function">
    <text evidence="1 10">Involved in lipopolysaccharide (LPS) biosynthesis. Catalyzes the transfer of 3-deoxy-D-manno-octulosonate (Kdo) residue(s) from CMP-Kdo to lipid IV(A), the tetraacyldisaccharide-1,4'-bisphosphate precursor of lipid A.</text>
</comment>
<dbReference type="RefSeq" id="WP_006288080.1">
    <property type="nucleotide sequence ID" value="NZ_ARPM03000119.1"/>
</dbReference>
<comment type="similarity">
    <text evidence="10">Belongs to the glycosyltransferase group 1 family.</text>
</comment>
<feature type="site" description="Transition state stabilizer" evidence="9">
    <location>
        <position position="226"/>
    </location>
</feature>
<evidence type="ECO:0000256" key="8">
    <source>
        <dbReference type="PIRSR" id="PIRSR639901-1"/>
    </source>
</evidence>
<keyword evidence="10" id="KW-0812">Transmembrane</keyword>
<evidence type="ECO:0000256" key="3">
    <source>
        <dbReference type="ARBA" id="ARBA00012621"/>
    </source>
</evidence>
<comment type="pathway">
    <text evidence="2 10">Bacterial outer membrane biogenesis; LPS core biosynthesis.</text>
</comment>
<keyword evidence="10" id="KW-1003">Cell membrane</keyword>
<dbReference type="AlphaFoldDB" id="A0A061JIS4"/>
<protein>
    <recommendedName>
        <fullName evidence="4 10">3-deoxy-D-manno-octulosonic acid transferase</fullName>
        <shortName evidence="10">Kdo transferase</shortName>
        <ecNumber evidence="3 10">2.4.99.12</ecNumber>
    </recommendedName>
    <alternativeName>
        <fullName evidence="6 10">Lipid IV(A) 3-deoxy-D-manno-octulosonic acid transferase</fullName>
    </alternativeName>
</protein>
<dbReference type="PANTHER" id="PTHR42755:SF1">
    <property type="entry name" value="3-DEOXY-D-MANNO-OCTULOSONIC ACID TRANSFERASE, MITOCHONDRIAL-RELATED"/>
    <property type="match status" value="1"/>
</dbReference>
<evidence type="ECO:0000259" key="11">
    <source>
        <dbReference type="Pfam" id="PF04413"/>
    </source>
</evidence>
<name>A0A061JIS4_9PROT</name>
<dbReference type="Gene3D" id="3.40.50.11720">
    <property type="entry name" value="3-Deoxy-D-manno-octulosonic-acid transferase, N-terminal domain"/>
    <property type="match status" value="1"/>
</dbReference>
<comment type="caution">
    <text evidence="12">The sequence shown here is derived from an EMBL/GenBank/DDBJ whole genome shotgun (WGS) entry which is preliminary data.</text>
</comment>
<feature type="site" description="Transition state stabilizer" evidence="9">
    <location>
        <position position="148"/>
    </location>
</feature>
<organism evidence="12 13">
    <name type="scientific">Holospora undulata HU1</name>
    <dbReference type="NCBI Taxonomy" id="1321371"/>
    <lineage>
        <taxon>Bacteria</taxon>
        <taxon>Pseudomonadati</taxon>
        <taxon>Pseudomonadota</taxon>
        <taxon>Alphaproteobacteria</taxon>
        <taxon>Holosporales</taxon>
        <taxon>Holosporaceae</taxon>
        <taxon>Holospora</taxon>
    </lineage>
</organism>
<keyword evidence="5 10" id="KW-0808">Transferase</keyword>
<dbReference type="Proteomes" id="UP000026922">
    <property type="component" value="Unassembled WGS sequence"/>
</dbReference>
<gene>
    <name evidence="12" type="ORF">K737_300520</name>
</gene>
<keyword evidence="10" id="KW-0448">Lipopolysaccharide biosynthesis</keyword>
<keyword evidence="13" id="KW-1185">Reference proteome</keyword>
<dbReference type="PANTHER" id="PTHR42755">
    <property type="entry name" value="3-DEOXY-MANNO-OCTULOSONATE CYTIDYLYLTRANSFERASE"/>
    <property type="match status" value="1"/>
</dbReference>
<dbReference type="GO" id="GO:0009244">
    <property type="term" value="P:lipopolysaccharide core region biosynthetic process"/>
    <property type="evidence" value="ECO:0007669"/>
    <property type="project" value="UniProtKB-UniRule"/>
</dbReference>
<comment type="subcellular location">
    <subcellularLocation>
        <location evidence="10">Cell membrane</location>
    </subcellularLocation>
</comment>
<evidence type="ECO:0000256" key="5">
    <source>
        <dbReference type="ARBA" id="ARBA00022679"/>
    </source>
</evidence>
<proteinExistence type="inferred from homology"/>